<organism evidence="2">
    <name type="scientific">Bacillus phage KoopaTroopa</name>
    <dbReference type="NCBI Taxonomy" id="3234046"/>
    <lineage>
        <taxon>Viruses</taxon>
        <taxon>Duplodnaviria</taxon>
        <taxon>Heunggongvirae</taxon>
        <taxon>Uroviricota</taxon>
        <taxon>Caudoviricetes</taxon>
    </lineage>
</organism>
<dbReference type="EMBL" id="PP965177">
    <property type="protein sequence ID" value="XDJ02623.1"/>
    <property type="molecule type" value="Genomic_DNA"/>
</dbReference>
<reference evidence="2" key="1">
    <citation type="submission" date="2024-06" db="EMBL/GenBank/DDBJ databases">
        <authorList>
            <person name="Lee H."/>
            <person name="Agrawal S."/>
        </authorList>
    </citation>
    <scope>NUCLEOTIDE SEQUENCE</scope>
</reference>
<protein>
    <submittedName>
        <fullName evidence="2">Membrane protein</fullName>
    </submittedName>
</protein>
<sequence length="38" mass="4339">MQVGCTMKEFFRGSLKVVACVGFGYIALYIISYMIVHY</sequence>
<keyword evidence="1" id="KW-1133">Transmembrane helix</keyword>
<keyword evidence="1" id="KW-0472">Membrane</keyword>
<accession>A0AB39C7P2</accession>
<keyword evidence="1" id="KW-0812">Transmembrane</keyword>
<evidence type="ECO:0000256" key="1">
    <source>
        <dbReference type="SAM" id="Phobius"/>
    </source>
</evidence>
<name>A0AB39C7P2_9CAUD</name>
<proteinExistence type="predicted"/>
<evidence type="ECO:0000313" key="2">
    <source>
        <dbReference type="EMBL" id="XDJ02623.1"/>
    </source>
</evidence>
<feature type="transmembrane region" description="Helical" evidence="1">
    <location>
        <begin position="17"/>
        <end position="36"/>
    </location>
</feature>